<organism evidence="1 2">
    <name type="scientific">Paenibacillus agri</name>
    <dbReference type="NCBI Taxonomy" id="2744309"/>
    <lineage>
        <taxon>Bacteria</taxon>
        <taxon>Bacillati</taxon>
        <taxon>Bacillota</taxon>
        <taxon>Bacilli</taxon>
        <taxon>Bacillales</taxon>
        <taxon>Paenibacillaceae</taxon>
        <taxon>Paenibacillus</taxon>
    </lineage>
</organism>
<protein>
    <submittedName>
        <fullName evidence="1">Uncharacterized protein</fullName>
    </submittedName>
</protein>
<evidence type="ECO:0000313" key="2">
    <source>
        <dbReference type="Proteomes" id="UP000564806"/>
    </source>
</evidence>
<dbReference type="EMBL" id="JABWCS010000221">
    <property type="protein sequence ID" value="NUU64411.1"/>
    <property type="molecule type" value="Genomic_DNA"/>
</dbReference>
<dbReference type="RefSeq" id="WP_175374723.1">
    <property type="nucleotide sequence ID" value="NZ_JABWCS010000221.1"/>
</dbReference>
<dbReference type="AlphaFoldDB" id="A0A850F321"/>
<sequence length="58" mass="6718">MNWQSSSTDIMFILSLCKELRPARSGTTLVWEKTNKSDERIYFGAKEKHLANIKSREA</sequence>
<reference evidence="1" key="1">
    <citation type="submission" date="2020-06" db="EMBL/GenBank/DDBJ databases">
        <title>Paenibacillus sp. nov., isolated from soil.</title>
        <authorList>
            <person name="Seo Y.L."/>
        </authorList>
    </citation>
    <scope>NUCLEOTIDE SEQUENCE [LARGE SCALE GENOMIC DNA]</scope>
    <source>
        <strain evidence="1">JW14</strain>
    </source>
</reference>
<keyword evidence="2" id="KW-1185">Reference proteome</keyword>
<comment type="caution">
    <text evidence="1">The sequence shown here is derived from an EMBL/GenBank/DDBJ whole genome shotgun (WGS) entry which is preliminary data.</text>
</comment>
<accession>A0A850F321</accession>
<proteinExistence type="predicted"/>
<evidence type="ECO:0000313" key="1">
    <source>
        <dbReference type="EMBL" id="NUU64411.1"/>
    </source>
</evidence>
<gene>
    <name evidence="1" type="ORF">HPT30_29060</name>
</gene>
<name>A0A850F321_9BACL</name>
<dbReference type="Proteomes" id="UP000564806">
    <property type="component" value="Unassembled WGS sequence"/>
</dbReference>